<dbReference type="Pfam" id="PF00291">
    <property type="entry name" value="PALP"/>
    <property type="match status" value="1"/>
</dbReference>
<dbReference type="OrthoDB" id="9811476at2"/>
<accession>A0A3M6R2A1</accession>
<feature type="domain" description="Tryptophan synthase beta chain-like PALP" evidence="7">
    <location>
        <begin position="4"/>
        <end position="289"/>
    </location>
</feature>
<evidence type="ECO:0000256" key="2">
    <source>
        <dbReference type="ARBA" id="ARBA00010869"/>
    </source>
</evidence>
<comment type="similarity">
    <text evidence="2">Belongs to the serine/threonine dehydratase family.</text>
</comment>
<dbReference type="GO" id="GO:0003941">
    <property type="term" value="F:L-serine ammonia-lyase activity"/>
    <property type="evidence" value="ECO:0007669"/>
    <property type="project" value="UniProtKB-EC"/>
</dbReference>
<dbReference type="GO" id="GO:0006567">
    <property type="term" value="P:L-threonine catabolic process"/>
    <property type="evidence" value="ECO:0007669"/>
    <property type="project" value="TreeGrafter"/>
</dbReference>
<dbReference type="EMBL" id="RDQJ01000031">
    <property type="protein sequence ID" value="RMX09345.1"/>
    <property type="molecule type" value="Genomic_DNA"/>
</dbReference>
<protein>
    <recommendedName>
        <fullName evidence="3">L-serine ammonia-lyase</fullName>
        <ecNumber evidence="3">4.3.1.17</ecNumber>
    </recommendedName>
</protein>
<dbReference type="GO" id="GO:0006565">
    <property type="term" value="P:L-serine catabolic process"/>
    <property type="evidence" value="ECO:0007669"/>
    <property type="project" value="TreeGrafter"/>
</dbReference>
<dbReference type="EC" id="4.3.1.17" evidence="3"/>
<dbReference type="RefSeq" id="WP_122245877.1">
    <property type="nucleotide sequence ID" value="NZ_RDQJ01000031.1"/>
</dbReference>
<organism evidence="8 9">
    <name type="scientific">Vandammella animalimorsus</name>
    <dbReference type="NCBI Taxonomy" id="2029117"/>
    <lineage>
        <taxon>Bacteria</taxon>
        <taxon>Pseudomonadati</taxon>
        <taxon>Pseudomonadota</taxon>
        <taxon>Betaproteobacteria</taxon>
        <taxon>Burkholderiales</taxon>
        <taxon>Comamonadaceae</taxon>
        <taxon>Vandammella</taxon>
    </lineage>
</organism>
<dbReference type="SUPFAM" id="SSF53686">
    <property type="entry name" value="Tryptophan synthase beta subunit-like PLP-dependent enzymes"/>
    <property type="match status" value="1"/>
</dbReference>
<dbReference type="PANTHER" id="PTHR48078">
    <property type="entry name" value="THREONINE DEHYDRATASE, MITOCHONDRIAL-RELATED"/>
    <property type="match status" value="1"/>
</dbReference>
<keyword evidence="5" id="KW-0456">Lyase</keyword>
<dbReference type="InterPro" id="IPR050147">
    <property type="entry name" value="Ser/Thr_Dehydratase"/>
</dbReference>
<comment type="catalytic activity">
    <reaction evidence="6">
        <text>L-serine = pyruvate + NH4(+)</text>
        <dbReference type="Rhea" id="RHEA:19169"/>
        <dbReference type="ChEBI" id="CHEBI:15361"/>
        <dbReference type="ChEBI" id="CHEBI:28938"/>
        <dbReference type="ChEBI" id="CHEBI:33384"/>
        <dbReference type="EC" id="4.3.1.17"/>
    </reaction>
</comment>
<name>A0A3M6R2A1_9BURK</name>
<gene>
    <name evidence="8" type="ORF">EBQ34_13485</name>
</gene>
<evidence type="ECO:0000256" key="4">
    <source>
        <dbReference type="ARBA" id="ARBA00022898"/>
    </source>
</evidence>
<dbReference type="GO" id="GO:0004794">
    <property type="term" value="F:threonine deaminase activity"/>
    <property type="evidence" value="ECO:0007669"/>
    <property type="project" value="TreeGrafter"/>
</dbReference>
<evidence type="ECO:0000313" key="9">
    <source>
        <dbReference type="Proteomes" id="UP000275180"/>
    </source>
</evidence>
<dbReference type="AlphaFoldDB" id="A0A3M6R2A1"/>
<dbReference type="InterPro" id="IPR001926">
    <property type="entry name" value="TrpB-like_PALP"/>
</dbReference>
<proteinExistence type="inferred from homology"/>
<comment type="caution">
    <text evidence="8">The sequence shown here is derived from an EMBL/GenBank/DDBJ whole genome shotgun (WGS) entry which is preliminary data.</text>
</comment>
<evidence type="ECO:0000259" key="7">
    <source>
        <dbReference type="Pfam" id="PF00291"/>
    </source>
</evidence>
<dbReference type="InterPro" id="IPR036052">
    <property type="entry name" value="TrpB-like_PALP_sf"/>
</dbReference>
<dbReference type="Proteomes" id="UP000275180">
    <property type="component" value="Unassembled WGS sequence"/>
</dbReference>
<evidence type="ECO:0000256" key="3">
    <source>
        <dbReference type="ARBA" id="ARBA00012093"/>
    </source>
</evidence>
<evidence type="ECO:0000256" key="5">
    <source>
        <dbReference type="ARBA" id="ARBA00023239"/>
    </source>
</evidence>
<dbReference type="PANTHER" id="PTHR48078:SF2">
    <property type="entry name" value="CATABOLIC L-SERINE_THREONINE DEHYDRATASE"/>
    <property type="match status" value="1"/>
</dbReference>
<evidence type="ECO:0000256" key="6">
    <source>
        <dbReference type="ARBA" id="ARBA00049406"/>
    </source>
</evidence>
<evidence type="ECO:0000256" key="1">
    <source>
        <dbReference type="ARBA" id="ARBA00001933"/>
    </source>
</evidence>
<sequence>MPLHIATPLLASPALSAAAGREVWLKLEAAQPPGSFKIRGVGLACETHARAGKRRLLSSSGGNAGMAVAYAGQRLGLPVTVVVPHTTSAHARQAIAQYGAEVVVHGRAWDEAHALAQSLLDEHTAFIHPFDDPLLWQGHASLIDEVAAAGLRPDAVLLAVGGGGLLAGVAEGLRRHGWGDVTLIAAETAGAHAYAQALQQGQAAALPAITSLATSLGARQVCAQALAVARQQPVRSSVVSDAQAVAACLRFLDEHRILTEPACGAALAPLYAAAPVLHDCQRLLVVVCGGATCTLAQLQAWHADLHALP</sequence>
<dbReference type="Gene3D" id="3.40.50.1100">
    <property type="match status" value="2"/>
</dbReference>
<reference evidence="8 9" key="1">
    <citation type="submission" date="2018-10" db="EMBL/GenBank/DDBJ databases">
        <title>Comamonadaceae CDC group NO-1 genome sequencing and assembly.</title>
        <authorList>
            <person name="Bernier A.-M."/>
            <person name="Bernard K."/>
        </authorList>
    </citation>
    <scope>NUCLEOTIDE SEQUENCE [LARGE SCALE GENOMIC DNA]</scope>
    <source>
        <strain evidence="8 9">NML180582</strain>
    </source>
</reference>
<keyword evidence="4" id="KW-0663">Pyridoxal phosphate</keyword>
<dbReference type="GO" id="GO:0009097">
    <property type="term" value="P:isoleucine biosynthetic process"/>
    <property type="evidence" value="ECO:0007669"/>
    <property type="project" value="TreeGrafter"/>
</dbReference>
<evidence type="ECO:0000313" key="8">
    <source>
        <dbReference type="EMBL" id="RMX09345.1"/>
    </source>
</evidence>
<comment type="cofactor">
    <cofactor evidence="1">
        <name>pyridoxal 5'-phosphate</name>
        <dbReference type="ChEBI" id="CHEBI:597326"/>
    </cofactor>
</comment>